<sequence>MFRENFESEESLFFDYMTHGEKLPFKYRQGEYSSFASNKKVLKLTLHKEDKVGPRQGPQIISKNITHFGTYSASLKIPKVDDLQPNVGALVGLFTYNETPNGLSEIDFEWHLTDPTLLYIGTYTGKGKKLKRVERIIKLDTGELLNTEITVNEKPVIKELKVSQTTPNNILPVDNYDASSDFYTYGFDWMPERIVWWVIHPVSNEKIILWDYTEVSEGIPQDESRFRANIWHSDKFISISNPKASEKPEHNFSLEVDWMEFVPFEIE</sequence>
<accession>A0ABV7YV29</accession>
<name>A0ABV7YV29_9BACT</name>
<dbReference type="Proteomes" id="UP001595616">
    <property type="component" value="Unassembled WGS sequence"/>
</dbReference>
<dbReference type="GO" id="GO:0016787">
    <property type="term" value="F:hydrolase activity"/>
    <property type="evidence" value="ECO:0007669"/>
    <property type="project" value="UniProtKB-KW"/>
</dbReference>
<dbReference type="Pfam" id="PF00722">
    <property type="entry name" value="Glyco_hydro_16"/>
    <property type="match status" value="1"/>
</dbReference>
<organism evidence="3 4">
    <name type="scientific">Lacihabitans lacunae</name>
    <dbReference type="NCBI Taxonomy" id="1028214"/>
    <lineage>
        <taxon>Bacteria</taxon>
        <taxon>Pseudomonadati</taxon>
        <taxon>Bacteroidota</taxon>
        <taxon>Cytophagia</taxon>
        <taxon>Cytophagales</taxon>
        <taxon>Leadbetterellaceae</taxon>
        <taxon>Lacihabitans</taxon>
    </lineage>
</organism>
<evidence type="ECO:0000313" key="4">
    <source>
        <dbReference type="Proteomes" id="UP001595616"/>
    </source>
</evidence>
<comment type="caution">
    <text evidence="3">The sequence shown here is derived from an EMBL/GenBank/DDBJ whole genome shotgun (WGS) entry which is preliminary data.</text>
</comment>
<dbReference type="Gene3D" id="2.60.120.200">
    <property type="match status" value="1"/>
</dbReference>
<keyword evidence="4" id="KW-1185">Reference proteome</keyword>
<dbReference type="CDD" id="cd00413">
    <property type="entry name" value="Glyco_hydrolase_16"/>
    <property type="match status" value="1"/>
</dbReference>
<proteinExistence type="inferred from homology"/>
<dbReference type="InterPro" id="IPR000757">
    <property type="entry name" value="Beta-glucanase-like"/>
</dbReference>
<dbReference type="RefSeq" id="WP_379837947.1">
    <property type="nucleotide sequence ID" value="NZ_JBHRYQ010000001.1"/>
</dbReference>
<reference evidence="4" key="1">
    <citation type="journal article" date="2019" name="Int. J. Syst. Evol. Microbiol.">
        <title>The Global Catalogue of Microorganisms (GCM) 10K type strain sequencing project: providing services to taxonomists for standard genome sequencing and annotation.</title>
        <authorList>
            <consortium name="The Broad Institute Genomics Platform"/>
            <consortium name="The Broad Institute Genome Sequencing Center for Infectious Disease"/>
            <person name="Wu L."/>
            <person name="Ma J."/>
        </authorList>
    </citation>
    <scope>NUCLEOTIDE SEQUENCE [LARGE SCALE GENOMIC DNA]</scope>
    <source>
        <strain evidence="4">CECT 7956</strain>
    </source>
</reference>
<comment type="similarity">
    <text evidence="1">Belongs to the glycosyl hydrolase 16 family.</text>
</comment>
<dbReference type="SUPFAM" id="SSF49899">
    <property type="entry name" value="Concanavalin A-like lectins/glucanases"/>
    <property type="match status" value="1"/>
</dbReference>
<dbReference type="PROSITE" id="PS51762">
    <property type="entry name" value="GH16_2"/>
    <property type="match status" value="1"/>
</dbReference>
<dbReference type="EMBL" id="JBHRYQ010000001">
    <property type="protein sequence ID" value="MFC3811173.1"/>
    <property type="molecule type" value="Genomic_DNA"/>
</dbReference>
<dbReference type="InterPro" id="IPR013320">
    <property type="entry name" value="ConA-like_dom_sf"/>
</dbReference>
<evidence type="ECO:0000313" key="3">
    <source>
        <dbReference type="EMBL" id="MFC3811173.1"/>
    </source>
</evidence>
<evidence type="ECO:0000256" key="1">
    <source>
        <dbReference type="ARBA" id="ARBA00006865"/>
    </source>
</evidence>
<keyword evidence="3" id="KW-0378">Hydrolase</keyword>
<feature type="domain" description="GH16" evidence="2">
    <location>
        <begin position="1"/>
        <end position="267"/>
    </location>
</feature>
<protein>
    <submittedName>
        <fullName evidence="3">Glycoside hydrolase family 16 protein</fullName>
    </submittedName>
</protein>
<gene>
    <name evidence="3" type="ORF">ACFOOI_10945</name>
</gene>
<evidence type="ECO:0000259" key="2">
    <source>
        <dbReference type="PROSITE" id="PS51762"/>
    </source>
</evidence>